<dbReference type="RefSeq" id="WP_016475208.1">
    <property type="nucleotide sequence ID" value="NZ_KE150481.1"/>
</dbReference>
<dbReference type="HOGENOM" id="CLU_191965_0_0_4"/>
<organism evidence="1 2">
    <name type="scientific">Sutterella wadsworthensis HGA0223</name>
    <dbReference type="NCBI Taxonomy" id="1203554"/>
    <lineage>
        <taxon>Bacteria</taxon>
        <taxon>Pseudomonadati</taxon>
        <taxon>Pseudomonadota</taxon>
        <taxon>Betaproteobacteria</taxon>
        <taxon>Burkholderiales</taxon>
        <taxon>Sutterellaceae</taxon>
        <taxon>Sutterella</taxon>
    </lineage>
</organism>
<gene>
    <name evidence="1" type="ORF">HMPREF1476_02186</name>
</gene>
<dbReference type="PATRIC" id="fig|1203554.3.peg.2268"/>
<dbReference type="STRING" id="1203554.HMPREF1476_02186"/>
<name>S3CAP5_9BURK</name>
<sequence>MKKPIQPPATWLRIDGSVVSCTESVKVLEENWHEAAELLSESYEDAVLLGVGKNEFKRAMHALIDALECDWAEKVAPIESIVKNK</sequence>
<accession>S3CAP5</accession>
<dbReference type="Proteomes" id="UP000014400">
    <property type="component" value="Unassembled WGS sequence"/>
</dbReference>
<comment type="caution">
    <text evidence="1">The sequence shown here is derived from an EMBL/GenBank/DDBJ whole genome shotgun (WGS) entry which is preliminary data.</text>
</comment>
<protein>
    <submittedName>
        <fullName evidence="1">Uncharacterized protein</fullName>
    </submittedName>
</protein>
<evidence type="ECO:0000313" key="2">
    <source>
        <dbReference type="Proteomes" id="UP000014400"/>
    </source>
</evidence>
<reference evidence="1 2" key="1">
    <citation type="submission" date="2013-04" db="EMBL/GenBank/DDBJ databases">
        <title>The Genome Sequence of Sutterella wadsworthensis HGA0223.</title>
        <authorList>
            <consortium name="The Broad Institute Genomics Platform"/>
            <person name="Earl A."/>
            <person name="Ward D."/>
            <person name="Feldgarden M."/>
            <person name="Gevers D."/>
            <person name="Schmidt T.M."/>
            <person name="Dover J."/>
            <person name="Dai D."/>
            <person name="Walker B."/>
            <person name="Young S."/>
            <person name="Zeng Q."/>
            <person name="Gargeya S."/>
            <person name="Fitzgerald M."/>
            <person name="Haas B."/>
            <person name="Abouelleil A."/>
            <person name="Allen A.W."/>
            <person name="Alvarado L."/>
            <person name="Arachchi H.M."/>
            <person name="Berlin A.M."/>
            <person name="Chapman S.B."/>
            <person name="Gainer-Dewar J."/>
            <person name="Goldberg J."/>
            <person name="Griggs A."/>
            <person name="Gujja S."/>
            <person name="Hansen M."/>
            <person name="Howarth C."/>
            <person name="Imamovic A."/>
            <person name="Ireland A."/>
            <person name="Larimer J."/>
            <person name="McCowan C."/>
            <person name="Murphy C."/>
            <person name="Pearson M."/>
            <person name="Poon T.W."/>
            <person name="Priest M."/>
            <person name="Roberts A."/>
            <person name="Saif S."/>
            <person name="Shea T."/>
            <person name="Sisk P."/>
            <person name="Sykes S."/>
            <person name="Wortman J."/>
            <person name="Nusbaum C."/>
            <person name="Birren B."/>
        </authorList>
    </citation>
    <scope>NUCLEOTIDE SEQUENCE [LARGE SCALE GENOMIC DNA]</scope>
    <source>
        <strain evidence="1 2">HGA0223</strain>
    </source>
</reference>
<dbReference type="AlphaFoldDB" id="S3CAP5"/>
<dbReference type="EMBL" id="ATCF01000034">
    <property type="protein sequence ID" value="EPD97709.1"/>
    <property type="molecule type" value="Genomic_DNA"/>
</dbReference>
<evidence type="ECO:0000313" key="1">
    <source>
        <dbReference type="EMBL" id="EPD97709.1"/>
    </source>
</evidence>
<dbReference type="eggNOG" id="ENOG503330W">
    <property type="taxonomic scope" value="Bacteria"/>
</dbReference>
<proteinExistence type="predicted"/>
<keyword evidence="2" id="KW-1185">Reference proteome</keyword>